<evidence type="ECO:0000313" key="1">
    <source>
        <dbReference type="EMBL" id="CAL0327437.1"/>
    </source>
</evidence>
<evidence type="ECO:0000313" key="2">
    <source>
        <dbReference type="Proteomes" id="UP001497480"/>
    </source>
</evidence>
<reference evidence="1 2" key="1">
    <citation type="submission" date="2024-03" db="EMBL/GenBank/DDBJ databases">
        <authorList>
            <person name="Martinez-Hernandez J."/>
        </authorList>
    </citation>
    <scope>NUCLEOTIDE SEQUENCE [LARGE SCALE GENOMIC DNA]</scope>
</reference>
<proteinExistence type="predicted"/>
<dbReference type="Proteomes" id="UP001497480">
    <property type="component" value="Unassembled WGS sequence"/>
</dbReference>
<dbReference type="AlphaFoldDB" id="A0AAV1Y093"/>
<gene>
    <name evidence="1" type="ORF">LLUT_LOCUS28497</name>
</gene>
<keyword evidence="2" id="KW-1185">Reference proteome</keyword>
<dbReference type="PANTHER" id="PTHR47926">
    <property type="entry name" value="PENTATRICOPEPTIDE REPEAT-CONTAINING PROTEIN"/>
    <property type="match status" value="1"/>
</dbReference>
<evidence type="ECO:0008006" key="3">
    <source>
        <dbReference type="Google" id="ProtNLM"/>
    </source>
</evidence>
<dbReference type="InterPro" id="IPR011990">
    <property type="entry name" value="TPR-like_helical_dom_sf"/>
</dbReference>
<dbReference type="Gene3D" id="1.25.40.10">
    <property type="entry name" value="Tetratricopeptide repeat domain"/>
    <property type="match status" value="1"/>
</dbReference>
<accession>A0AAV1Y093</accession>
<protein>
    <recommendedName>
        <fullName evidence="3">Pentatricopeptide repeat-containing protein</fullName>
    </recommendedName>
</protein>
<dbReference type="EMBL" id="CAXHTB010000020">
    <property type="protein sequence ID" value="CAL0327437.1"/>
    <property type="molecule type" value="Genomic_DNA"/>
</dbReference>
<dbReference type="InterPro" id="IPR046960">
    <property type="entry name" value="PPR_At4g14850-like_plant"/>
</dbReference>
<organism evidence="1 2">
    <name type="scientific">Lupinus luteus</name>
    <name type="common">European yellow lupine</name>
    <dbReference type="NCBI Taxonomy" id="3873"/>
    <lineage>
        <taxon>Eukaryota</taxon>
        <taxon>Viridiplantae</taxon>
        <taxon>Streptophyta</taxon>
        <taxon>Embryophyta</taxon>
        <taxon>Tracheophyta</taxon>
        <taxon>Spermatophyta</taxon>
        <taxon>Magnoliopsida</taxon>
        <taxon>eudicotyledons</taxon>
        <taxon>Gunneridae</taxon>
        <taxon>Pentapetalae</taxon>
        <taxon>rosids</taxon>
        <taxon>fabids</taxon>
        <taxon>Fabales</taxon>
        <taxon>Fabaceae</taxon>
        <taxon>Papilionoideae</taxon>
        <taxon>50 kb inversion clade</taxon>
        <taxon>genistoids sensu lato</taxon>
        <taxon>core genistoids</taxon>
        <taxon>Genisteae</taxon>
        <taxon>Lupinus</taxon>
    </lineage>
</organism>
<dbReference type="GO" id="GO:0009451">
    <property type="term" value="P:RNA modification"/>
    <property type="evidence" value="ECO:0007669"/>
    <property type="project" value="InterPro"/>
</dbReference>
<comment type="caution">
    <text evidence="1">The sequence shown here is derived from an EMBL/GenBank/DDBJ whole genome shotgun (WGS) entry which is preliminary data.</text>
</comment>
<dbReference type="GO" id="GO:0003723">
    <property type="term" value="F:RNA binding"/>
    <property type="evidence" value="ECO:0007669"/>
    <property type="project" value="InterPro"/>
</dbReference>
<name>A0AAV1Y093_LUPLU</name>
<sequence length="114" mass="13137">MGLTYNGKVSMTMDIFEELIREGIPHDRITLAAVLLACNYRRFVDEAIQIFSSMEKDFGVKPGEEHHVYVVELLSRAVHEDPRVIEIVAEKIMEREPRTPLPYLVLARAYEMMG</sequence>